<evidence type="ECO:0000313" key="1">
    <source>
        <dbReference type="EMBL" id="ASL18440.1"/>
    </source>
</evidence>
<proteinExistence type="predicted"/>
<name>A0A7U5MRK2_MYCIT</name>
<gene>
    <name evidence="1" type="ORF">MYCOZU2_06095</name>
</gene>
<sequence>MKLEIDMRVSDRALHHLAVNLEERNPQRFGLRHRLVDRPLEDIPVYRTLDLDQQAELPLRTRITRLLREPDVQLPARQR</sequence>
<organism evidence="1 2">
    <name type="scientific">Mycobacterium intracellulare subsp. chimaera</name>
    <dbReference type="NCBI Taxonomy" id="222805"/>
    <lineage>
        <taxon>Bacteria</taxon>
        <taxon>Bacillati</taxon>
        <taxon>Actinomycetota</taxon>
        <taxon>Actinomycetes</taxon>
        <taxon>Mycobacteriales</taxon>
        <taxon>Mycobacteriaceae</taxon>
        <taxon>Mycobacterium</taxon>
        <taxon>Mycobacterium avium complex (MAC)</taxon>
    </lineage>
</organism>
<dbReference type="EMBL" id="CP015270">
    <property type="protein sequence ID" value="ASL18440.1"/>
    <property type="molecule type" value="Genomic_DNA"/>
</dbReference>
<reference evidence="1 2" key="1">
    <citation type="journal article" date="2017" name="Lancet Infect. Dis.">
        <title>Global outbreak of severe Mycobacterium chimaera disease after cardiac surgery: a molecular epidemiological study.</title>
        <authorList>
            <person name="van Ingen J."/>
            <person name="Kohl T."/>
            <person name="Kranzer K."/>
            <person name="Hasse B."/>
            <person name="Keller P."/>
            <person name="Szafranska A."/>
            <person name="Hillemann D."/>
            <person name="Chand M."/>
            <person name="Schreiber P."/>
            <person name="Sommerstein R."/>
            <person name="Berger C."/>
            <person name="Genoni M."/>
            <person name="Ruegg C."/>
            <person name="Troillet N."/>
            <person name="Widmer A.F."/>
            <person name="Becker S.L."/>
            <person name="Herrmann M."/>
            <person name="Eckmanns T."/>
            <person name="Haller S."/>
            <person name="Hoeller C."/>
            <person name="Debast S.B."/>
            <person name="Wolfhagen M.J."/>
            <person name="Hopman J."/>
            <person name="Kluytmans J."/>
            <person name="Langelaar M."/>
            <person name="Notermans D.W."/>
            <person name="ten Oever J."/>
            <person name="van den Barselaar P."/>
            <person name="Vonk A.B.A."/>
            <person name="Vos M.C."/>
            <person name="Ahmed N."/>
            <person name="Brown T."/>
            <person name="Crook D."/>
            <person name="Lamagni T."/>
            <person name="Phin N."/>
            <person name="Smith E.G."/>
            <person name="Zambon M."/>
            <person name="Serr A."/>
            <person name="Goetting T."/>
            <person name="Ebner W."/>
            <person name="Thuermer A."/>
            <person name="Utpatel C."/>
            <person name="Sproer C."/>
            <person name="Bunk B."/>
            <person name="Nubel U."/>
            <person name="Bloemberg G."/>
            <person name="Bottger E."/>
            <person name="Niemann S."/>
            <person name="Wagner D."/>
            <person name="Sax H."/>
        </authorList>
    </citation>
    <scope>NUCLEOTIDE SEQUENCE [LARGE SCALE GENOMIC DNA]</scope>
    <source>
        <strain evidence="1 2">ZUERICH-2</strain>
        <plasmid evidence="1 2">unnamed 3</plasmid>
    </source>
</reference>
<accession>A0A7U5MRK2</accession>
<dbReference type="Proteomes" id="UP000198286">
    <property type="component" value="Plasmid unnamed 3"/>
</dbReference>
<geneLocation type="plasmid" evidence="1 2">
    <name>unnamed 3</name>
</geneLocation>
<dbReference type="AlphaFoldDB" id="A0A7U5MRK2"/>
<evidence type="ECO:0000313" key="2">
    <source>
        <dbReference type="Proteomes" id="UP000198286"/>
    </source>
</evidence>
<keyword evidence="1" id="KW-0614">Plasmid</keyword>
<protein>
    <submittedName>
        <fullName evidence="1">Uncharacterized protein</fullName>
    </submittedName>
</protein>